<comment type="caution">
    <text evidence="9">The sequence shown here is derived from an EMBL/GenBank/DDBJ whole genome shotgun (WGS) entry which is preliminary data.</text>
</comment>
<comment type="subcellular location">
    <subcellularLocation>
        <location evidence="1">Cell membrane</location>
        <topology evidence="1">Multi-pass membrane protein</topology>
    </subcellularLocation>
    <subcellularLocation>
        <location evidence="6">Membrane</location>
        <topology evidence="6">Multi-pass membrane protein</topology>
    </subcellularLocation>
</comment>
<dbReference type="PANTHER" id="PTHR30625">
    <property type="entry name" value="PROTEIN TOLQ"/>
    <property type="match status" value="1"/>
</dbReference>
<reference evidence="9 10" key="1">
    <citation type="submission" date="2022-07" db="EMBL/GenBank/DDBJ databases">
        <title>Methylomonas rivi sp. nov., Methylomonas rosea sp. nov., Methylomonas aureus sp. nov. and Methylomonas subterranea sp. nov., four novel methanotrophs isolated from a freshwater creek and the deep terrestrial subsurface.</title>
        <authorList>
            <person name="Abin C."/>
            <person name="Sankaranarayanan K."/>
            <person name="Garner C."/>
            <person name="Sindelar R."/>
            <person name="Kotary K."/>
            <person name="Garner R."/>
            <person name="Barclay S."/>
            <person name="Lawson P."/>
            <person name="Krumholz L."/>
        </authorList>
    </citation>
    <scope>NUCLEOTIDE SEQUENCE [LARGE SCALE GENOMIC DNA]</scope>
    <source>
        <strain evidence="9 10">WSC-6</strain>
    </source>
</reference>
<keyword evidence="6" id="KW-0653">Protein transport</keyword>
<dbReference type="EMBL" id="JANIBK010000037">
    <property type="protein sequence ID" value="MCQ8128619.1"/>
    <property type="molecule type" value="Genomic_DNA"/>
</dbReference>
<keyword evidence="2" id="KW-1003">Cell membrane</keyword>
<dbReference type="PANTHER" id="PTHR30625:SF11">
    <property type="entry name" value="MOTA_TOLQ_EXBB PROTON CHANNEL DOMAIN-CONTAINING PROTEIN"/>
    <property type="match status" value="1"/>
</dbReference>
<dbReference type="InterPro" id="IPR050790">
    <property type="entry name" value="ExbB/TolQ_transport"/>
</dbReference>
<evidence type="ECO:0000259" key="8">
    <source>
        <dbReference type="Pfam" id="PF01618"/>
    </source>
</evidence>
<accession>A0ABT1U448</accession>
<dbReference type="RefSeq" id="WP_256615011.1">
    <property type="nucleotide sequence ID" value="NZ_JANIBK010000037.1"/>
</dbReference>
<name>A0ABT1U448_9GAMM</name>
<evidence type="ECO:0000256" key="3">
    <source>
        <dbReference type="ARBA" id="ARBA00022692"/>
    </source>
</evidence>
<evidence type="ECO:0000313" key="10">
    <source>
        <dbReference type="Proteomes" id="UP001524586"/>
    </source>
</evidence>
<feature type="transmembrane region" description="Helical" evidence="7">
    <location>
        <begin position="28"/>
        <end position="49"/>
    </location>
</feature>
<evidence type="ECO:0000256" key="6">
    <source>
        <dbReference type="RuleBase" id="RU004057"/>
    </source>
</evidence>
<evidence type="ECO:0000256" key="4">
    <source>
        <dbReference type="ARBA" id="ARBA00022989"/>
    </source>
</evidence>
<organism evidence="9 10">
    <name type="scientific">Methylomonas rivi</name>
    <dbReference type="NCBI Taxonomy" id="2952226"/>
    <lineage>
        <taxon>Bacteria</taxon>
        <taxon>Pseudomonadati</taxon>
        <taxon>Pseudomonadota</taxon>
        <taxon>Gammaproteobacteria</taxon>
        <taxon>Methylococcales</taxon>
        <taxon>Methylococcaceae</taxon>
        <taxon>Methylomonas</taxon>
    </lineage>
</organism>
<evidence type="ECO:0000256" key="1">
    <source>
        <dbReference type="ARBA" id="ARBA00004651"/>
    </source>
</evidence>
<dbReference type="Pfam" id="PF01618">
    <property type="entry name" value="MotA_ExbB"/>
    <property type="match status" value="1"/>
</dbReference>
<gene>
    <name evidence="9" type="ORF">NP596_09120</name>
</gene>
<keyword evidence="6" id="KW-0813">Transport</keyword>
<proteinExistence type="inferred from homology"/>
<evidence type="ECO:0000256" key="7">
    <source>
        <dbReference type="SAM" id="Phobius"/>
    </source>
</evidence>
<feature type="domain" description="MotA/TolQ/ExbB proton channel" evidence="8">
    <location>
        <begin position="78"/>
        <end position="160"/>
    </location>
</feature>
<keyword evidence="5 7" id="KW-0472">Membrane</keyword>
<sequence length="171" mass="18827">MPEFSDTLAAFHRAEQHIEDLMALGGPVMWPLLIVSILLWTLVLERYWFMFSILPRLIAYQQASAPSAASRIIAQTETLLAIRRFLRLIKTLAGVLPMLGLLGTVTGIIETFDLIRVFGSAEPRIVARGISQALITTLAGLVMGLFGVGIGYDLNRRAMAAEAKIHQVLKP</sequence>
<keyword evidence="4 7" id="KW-1133">Transmembrane helix</keyword>
<comment type="similarity">
    <text evidence="6">Belongs to the exbB/tolQ family.</text>
</comment>
<feature type="transmembrane region" description="Helical" evidence="7">
    <location>
        <begin position="129"/>
        <end position="152"/>
    </location>
</feature>
<keyword evidence="3 7" id="KW-0812">Transmembrane</keyword>
<protein>
    <submittedName>
        <fullName evidence="9">MotA/TolQ/ExbB proton channel family protein</fullName>
    </submittedName>
</protein>
<feature type="transmembrane region" description="Helical" evidence="7">
    <location>
        <begin position="88"/>
        <end position="109"/>
    </location>
</feature>
<dbReference type="InterPro" id="IPR002898">
    <property type="entry name" value="MotA_ExbB_proton_chnl"/>
</dbReference>
<evidence type="ECO:0000256" key="5">
    <source>
        <dbReference type="ARBA" id="ARBA00023136"/>
    </source>
</evidence>
<keyword evidence="10" id="KW-1185">Reference proteome</keyword>
<dbReference type="Proteomes" id="UP001524586">
    <property type="component" value="Unassembled WGS sequence"/>
</dbReference>
<evidence type="ECO:0000313" key="9">
    <source>
        <dbReference type="EMBL" id="MCQ8128619.1"/>
    </source>
</evidence>
<evidence type="ECO:0000256" key="2">
    <source>
        <dbReference type="ARBA" id="ARBA00022475"/>
    </source>
</evidence>